<feature type="region of interest" description="Disordered" evidence="1">
    <location>
        <begin position="1"/>
        <end position="30"/>
    </location>
</feature>
<comment type="caution">
    <text evidence="2">The sequence shown here is derived from an EMBL/GenBank/DDBJ whole genome shotgun (WGS) entry which is preliminary data.</text>
</comment>
<evidence type="ECO:0008006" key="4">
    <source>
        <dbReference type="Google" id="ProtNLM"/>
    </source>
</evidence>
<dbReference type="PANTHER" id="PTHR33377">
    <property type="entry name" value="OS10G0134700 PROTEIN-RELATED"/>
    <property type="match status" value="1"/>
</dbReference>
<sequence>MDNGRPFVPGLRRVPRGTGEEARGRPSLSLPSGSFAQLCLRTPQPRVRFSSNHRRLPSLVPPSRLAIFAAAAHSRCGPNSQALILIAPAPWRPRRPADQGIAAYAKGFRFPSGIGRHRPWALSGLIGKFGKQATADEKLQRLEMLLIRIHSAVEASEKHAVENTWLIRWRDKLRDATLEGDQVLASFRNRASDAQAAGNANNKLHDGASSSTTGAASPAPAATGTALSFTRIALSGMAQGIHSARMMLFSSEDEGMKRLNATVEKLEQLSADIGEFVRLLQLEVLQATEQKQLEKIAAQEDTFPEEVQNGPKRIRIRWSKPKGCCRYSFPVVEAPSYASAPSMINKASQKKPGEKTHEDQHHMLVYRLRRAFSAVCTAVKEADNRYLNDREWLASWADILREAERQGGAVLRATRPGGMPAVASDQEKDELCRFVRSMESLVGDVGHFSALTSLCPSY</sequence>
<dbReference type="AlphaFoldDB" id="A0A3L6S8E7"/>
<feature type="compositionally biased region" description="Low complexity" evidence="1">
    <location>
        <begin position="207"/>
        <end position="221"/>
    </location>
</feature>
<name>A0A3L6S8E7_PANMI</name>
<protein>
    <recommendedName>
        <fullName evidence="4">Rx N-terminal domain-containing protein</fullName>
    </recommendedName>
</protein>
<keyword evidence="3" id="KW-1185">Reference proteome</keyword>
<gene>
    <name evidence="2" type="ORF">C2845_PM02G43090</name>
</gene>
<reference evidence="3" key="1">
    <citation type="journal article" date="2019" name="Nat. Commun.">
        <title>The genome of broomcorn millet.</title>
        <authorList>
            <person name="Zou C."/>
            <person name="Miki D."/>
            <person name="Li D."/>
            <person name="Tang Q."/>
            <person name="Xiao L."/>
            <person name="Rajput S."/>
            <person name="Deng P."/>
            <person name="Jia W."/>
            <person name="Huang R."/>
            <person name="Zhang M."/>
            <person name="Sun Y."/>
            <person name="Hu J."/>
            <person name="Fu X."/>
            <person name="Schnable P.S."/>
            <person name="Li F."/>
            <person name="Zhang H."/>
            <person name="Feng B."/>
            <person name="Zhu X."/>
            <person name="Liu R."/>
            <person name="Schnable J.C."/>
            <person name="Zhu J.-K."/>
            <person name="Zhang H."/>
        </authorList>
    </citation>
    <scope>NUCLEOTIDE SEQUENCE [LARGE SCALE GENOMIC DNA]</scope>
</reference>
<evidence type="ECO:0000313" key="3">
    <source>
        <dbReference type="Proteomes" id="UP000275267"/>
    </source>
</evidence>
<dbReference type="EMBL" id="PQIB02000005">
    <property type="protein sequence ID" value="RLN16839.1"/>
    <property type="molecule type" value="Genomic_DNA"/>
</dbReference>
<evidence type="ECO:0000313" key="2">
    <source>
        <dbReference type="EMBL" id="RLN16839.1"/>
    </source>
</evidence>
<dbReference type="PANTHER" id="PTHR33377:SF56">
    <property type="entry name" value="RX N-TERMINAL DOMAIN-CONTAINING PROTEIN"/>
    <property type="match status" value="1"/>
</dbReference>
<dbReference type="OrthoDB" id="674144at2759"/>
<organism evidence="2 3">
    <name type="scientific">Panicum miliaceum</name>
    <name type="common">Proso millet</name>
    <name type="synonym">Broomcorn millet</name>
    <dbReference type="NCBI Taxonomy" id="4540"/>
    <lineage>
        <taxon>Eukaryota</taxon>
        <taxon>Viridiplantae</taxon>
        <taxon>Streptophyta</taxon>
        <taxon>Embryophyta</taxon>
        <taxon>Tracheophyta</taxon>
        <taxon>Spermatophyta</taxon>
        <taxon>Magnoliopsida</taxon>
        <taxon>Liliopsida</taxon>
        <taxon>Poales</taxon>
        <taxon>Poaceae</taxon>
        <taxon>PACMAD clade</taxon>
        <taxon>Panicoideae</taxon>
        <taxon>Panicodae</taxon>
        <taxon>Paniceae</taxon>
        <taxon>Panicinae</taxon>
        <taxon>Panicum</taxon>
        <taxon>Panicum sect. Panicum</taxon>
    </lineage>
</organism>
<accession>A0A3L6S8E7</accession>
<proteinExistence type="predicted"/>
<evidence type="ECO:0000256" key="1">
    <source>
        <dbReference type="SAM" id="MobiDB-lite"/>
    </source>
</evidence>
<feature type="region of interest" description="Disordered" evidence="1">
    <location>
        <begin position="199"/>
        <end position="221"/>
    </location>
</feature>
<dbReference type="Proteomes" id="UP000275267">
    <property type="component" value="Unassembled WGS sequence"/>
</dbReference>